<evidence type="ECO:0000256" key="2">
    <source>
        <dbReference type="ARBA" id="ARBA00022840"/>
    </source>
</evidence>
<dbReference type="SUPFAM" id="SSF56112">
    <property type="entry name" value="Protein kinase-like (PK-like)"/>
    <property type="match status" value="1"/>
</dbReference>
<dbReference type="Gene3D" id="1.10.510.10">
    <property type="entry name" value="Transferase(Phosphotransferase) domain 1"/>
    <property type="match status" value="1"/>
</dbReference>
<dbReference type="AlphaFoldDB" id="A0A218XU82"/>
<evidence type="ECO:0000313" key="5">
    <source>
        <dbReference type="Proteomes" id="UP000197138"/>
    </source>
</evidence>
<protein>
    <recommendedName>
        <fullName evidence="3">Serine-threonine/tyrosine-protein kinase catalytic domain-containing protein</fullName>
    </recommendedName>
</protein>
<evidence type="ECO:0000256" key="1">
    <source>
        <dbReference type="ARBA" id="ARBA00022741"/>
    </source>
</evidence>
<sequence length="116" mass="13073">MLSPVCQEVISSILVVRLPCLQADAVSIKYSIAREGTFGYLDPEYFHSSQLTEKSDVYSFGVVFVELLTRIKAISFDKPERQGNLAVKEDRCLEIIDKQITNDGNFEHIREVATTS</sequence>
<gene>
    <name evidence="4" type="ORF">CDL15_Pgr012670</name>
</gene>
<dbReference type="InterPro" id="IPR045274">
    <property type="entry name" value="WAK-like"/>
</dbReference>
<evidence type="ECO:0000259" key="3">
    <source>
        <dbReference type="Pfam" id="PF07714"/>
    </source>
</evidence>
<dbReference type="Pfam" id="PF07714">
    <property type="entry name" value="PK_Tyr_Ser-Thr"/>
    <property type="match status" value="1"/>
</dbReference>
<organism evidence="4 5">
    <name type="scientific">Punica granatum</name>
    <name type="common">Pomegranate</name>
    <dbReference type="NCBI Taxonomy" id="22663"/>
    <lineage>
        <taxon>Eukaryota</taxon>
        <taxon>Viridiplantae</taxon>
        <taxon>Streptophyta</taxon>
        <taxon>Embryophyta</taxon>
        <taxon>Tracheophyta</taxon>
        <taxon>Spermatophyta</taxon>
        <taxon>Magnoliopsida</taxon>
        <taxon>eudicotyledons</taxon>
        <taxon>Gunneridae</taxon>
        <taxon>Pentapetalae</taxon>
        <taxon>rosids</taxon>
        <taxon>malvids</taxon>
        <taxon>Myrtales</taxon>
        <taxon>Lythraceae</taxon>
        <taxon>Punica</taxon>
    </lineage>
</organism>
<dbReference type="PANTHER" id="PTHR27005:SF283">
    <property type="entry name" value="OS02G0633066 PROTEIN"/>
    <property type="match status" value="1"/>
</dbReference>
<dbReference type="Proteomes" id="UP000197138">
    <property type="component" value="Unassembled WGS sequence"/>
</dbReference>
<dbReference type="GO" id="GO:0004674">
    <property type="term" value="F:protein serine/threonine kinase activity"/>
    <property type="evidence" value="ECO:0007669"/>
    <property type="project" value="TreeGrafter"/>
</dbReference>
<evidence type="ECO:0000313" key="4">
    <source>
        <dbReference type="EMBL" id="OWM88504.1"/>
    </source>
</evidence>
<dbReference type="PANTHER" id="PTHR27005">
    <property type="entry name" value="WALL-ASSOCIATED RECEPTOR KINASE-LIKE 21"/>
    <property type="match status" value="1"/>
</dbReference>
<dbReference type="GO" id="GO:0007166">
    <property type="term" value="P:cell surface receptor signaling pathway"/>
    <property type="evidence" value="ECO:0007669"/>
    <property type="project" value="InterPro"/>
</dbReference>
<proteinExistence type="predicted"/>
<dbReference type="InterPro" id="IPR001245">
    <property type="entry name" value="Ser-Thr/Tyr_kinase_cat_dom"/>
</dbReference>
<comment type="caution">
    <text evidence="4">The sequence shown here is derived from an EMBL/GenBank/DDBJ whole genome shotgun (WGS) entry which is preliminary data.</text>
</comment>
<keyword evidence="2" id="KW-0067">ATP-binding</keyword>
<dbReference type="GO" id="GO:0005886">
    <property type="term" value="C:plasma membrane"/>
    <property type="evidence" value="ECO:0007669"/>
    <property type="project" value="TreeGrafter"/>
</dbReference>
<keyword evidence="1" id="KW-0547">Nucleotide-binding</keyword>
<reference evidence="5" key="1">
    <citation type="journal article" date="2017" name="Plant J.">
        <title>The pomegranate (Punica granatum L.) genome and the genomics of punicalagin biosynthesis.</title>
        <authorList>
            <person name="Qin G."/>
            <person name="Xu C."/>
            <person name="Ming R."/>
            <person name="Tang H."/>
            <person name="Guyot R."/>
            <person name="Kramer E.M."/>
            <person name="Hu Y."/>
            <person name="Yi X."/>
            <person name="Qi Y."/>
            <person name="Xu X."/>
            <person name="Gao Z."/>
            <person name="Pan H."/>
            <person name="Jian J."/>
            <person name="Tian Y."/>
            <person name="Yue Z."/>
            <person name="Xu Y."/>
        </authorList>
    </citation>
    <scope>NUCLEOTIDE SEQUENCE [LARGE SCALE GENOMIC DNA]</scope>
    <source>
        <strain evidence="5">cv. Dabenzi</strain>
    </source>
</reference>
<dbReference type="EMBL" id="MTKT01000791">
    <property type="protein sequence ID" value="OWM88504.1"/>
    <property type="molecule type" value="Genomic_DNA"/>
</dbReference>
<dbReference type="GO" id="GO:0005524">
    <property type="term" value="F:ATP binding"/>
    <property type="evidence" value="ECO:0007669"/>
    <property type="project" value="UniProtKB-KW"/>
</dbReference>
<name>A0A218XU82_PUNGR</name>
<feature type="domain" description="Serine-threonine/tyrosine-protein kinase catalytic" evidence="3">
    <location>
        <begin position="39"/>
        <end position="73"/>
    </location>
</feature>
<accession>A0A218XU82</accession>
<dbReference type="InterPro" id="IPR011009">
    <property type="entry name" value="Kinase-like_dom_sf"/>
</dbReference>